<gene>
    <name evidence="1" type="ORF">GCM10010121_071630</name>
</gene>
<proteinExistence type="predicted"/>
<dbReference type="Proteomes" id="UP000657574">
    <property type="component" value="Unassembled WGS sequence"/>
</dbReference>
<reference evidence="1" key="2">
    <citation type="submission" date="2020-09" db="EMBL/GenBank/DDBJ databases">
        <authorList>
            <person name="Sun Q."/>
            <person name="Ohkuma M."/>
        </authorList>
    </citation>
    <scope>NUCLEOTIDE SEQUENCE</scope>
    <source>
        <strain evidence="1">JCM 3086</strain>
    </source>
</reference>
<keyword evidence="2" id="KW-1185">Reference proteome</keyword>
<reference evidence="1" key="1">
    <citation type="journal article" date="2014" name="Int. J. Syst. Evol. Microbiol.">
        <title>Complete genome sequence of Corynebacterium casei LMG S-19264T (=DSM 44701T), isolated from a smear-ripened cheese.</title>
        <authorList>
            <consortium name="US DOE Joint Genome Institute (JGI-PGF)"/>
            <person name="Walter F."/>
            <person name="Albersmeier A."/>
            <person name="Kalinowski J."/>
            <person name="Ruckert C."/>
        </authorList>
    </citation>
    <scope>NUCLEOTIDE SEQUENCE</scope>
    <source>
        <strain evidence="1">JCM 3086</strain>
    </source>
</reference>
<accession>A0A917L8X6</accession>
<comment type="caution">
    <text evidence="1">The sequence shown here is derived from an EMBL/GenBank/DDBJ whole genome shotgun (WGS) entry which is preliminary data.</text>
</comment>
<dbReference type="AlphaFoldDB" id="A0A917L8X6"/>
<evidence type="ECO:0000313" key="1">
    <source>
        <dbReference type="EMBL" id="GGJ50226.1"/>
    </source>
</evidence>
<sequence>MPSVVAAEAVVQLGEHVRGGLDGGYVSETDAHSVLTLPRNGRLGRDQPAERGFVPRRLGRFGLVQRLVPVEISAPQLSDCFDRAFGARRIAGVQESRVPLALVVQPQLGSAGVEHLAQQRTVEVVWRAVSVLPTGDTAFQVLLDKRLGSGQVSSCPEAGQRFRTNHGCPDRVAYIPPEQTGPCTRRLAVRPSSELACGSE</sequence>
<protein>
    <submittedName>
        <fullName evidence="1">Uncharacterized protein</fullName>
    </submittedName>
</protein>
<name>A0A917L8X6_9ACTN</name>
<dbReference type="EMBL" id="BMQA01000038">
    <property type="protein sequence ID" value="GGJ50226.1"/>
    <property type="molecule type" value="Genomic_DNA"/>
</dbReference>
<organism evidence="1 2">
    <name type="scientific">Streptomyces brasiliensis</name>
    <dbReference type="NCBI Taxonomy" id="1954"/>
    <lineage>
        <taxon>Bacteria</taxon>
        <taxon>Bacillati</taxon>
        <taxon>Actinomycetota</taxon>
        <taxon>Actinomycetes</taxon>
        <taxon>Kitasatosporales</taxon>
        <taxon>Streptomycetaceae</taxon>
        <taxon>Streptomyces</taxon>
    </lineage>
</organism>
<evidence type="ECO:0000313" key="2">
    <source>
        <dbReference type="Proteomes" id="UP000657574"/>
    </source>
</evidence>